<sequence>MASLHETLKSVKITPTLLKLGSYIHAIVDEIYNYTVDVSEGRDERQQRAVEEAVAAAVAAEQAALANERAALETQRNILDQERGAQARQPKGGANGANGGPNVVANGEANGVGNQAIGAVNQVTVKTDKSAALLFEGPDTGTLSLRAMSLYVLNPNKRAMAMKAGHQCYKDRS</sequence>
<dbReference type="Proteomes" id="UP000188268">
    <property type="component" value="Unassembled WGS sequence"/>
</dbReference>
<evidence type="ECO:0000313" key="1">
    <source>
        <dbReference type="EMBL" id="OMO57038.1"/>
    </source>
</evidence>
<dbReference type="OrthoDB" id="10616659at2759"/>
<dbReference type="Gramene" id="OMO57038">
    <property type="protein sequence ID" value="OMO57038"/>
    <property type="gene ID" value="CCACVL1_26062"/>
</dbReference>
<comment type="caution">
    <text evidence="1">The sequence shown here is derived from an EMBL/GenBank/DDBJ whole genome shotgun (WGS) entry which is preliminary data.</text>
</comment>
<organism evidence="1 2">
    <name type="scientific">Corchorus capsularis</name>
    <name type="common">Jute</name>
    <dbReference type="NCBI Taxonomy" id="210143"/>
    <lineage>
        <taxon>Eukaryota</taxon>
        <taxon>Viridiplantae</taxon>
        <taxon>Streptophyta</taxon>
        <taxon>Embryophyta</taxon>
        <taxon>Tracheophyta</taxon>
        <taxon>Spermatophyta</taxon>
        <taxon>Magnoliopsida</taxon>
        <taxon>eudicotyledons</taxon>
        <taxon>Gunneridae</taxon>
        <taxon>Pentapetalae</taxon>
        <taxon>rosids</taxon>
        <taxon>malvids</taxon>
        <taxon>Malvales</taxon>
        <taxon>Malvaceae</taxon>
        <taxon>Grewioideae</taxon>
        <taxon>Apeibeae</taxon>
        <taxon>Corchorus</taxon>
    </lineage>
</organism>
<gene>
    <name evidence="1" type="ORF">CCACVL1_26062</name>
</gene>
<dbReference type="AlphaFoldDB" id="A0A1R3GG14"/>
<accession>A0A1R3GG14</accession>
<proteinExistence type="predicted"/>
<evidence type="ECO:0000313" key="2">
    <source>
        <dbReference type="Proteomes" id="UP000188268"/>
    </source>
</evidence>
<reference evidence="1 2" key="1">
    <citation type="submission" date="2013-09" db="EMBL/GenBank/DDBJ databases">
        <title>Corchorus capsularis genome sequencing.</title>
        <authorList>
            <person name="Alam M."/>
            <person name="Haque M.S."/>
            <person name="Islam M.S."/>
            <person name="Emdad E.M."/>
            <person name="Islam M.M."/>
            <person name="Ahmed B."/>
            <person name="Halim A."/>
            <person name="Hossen Q.M.M."/>
            <person name="Hossain M.Z."/>
            <person name="Ahmed R."/>
            <person name="Khan M.M."/>
            <person name="Islam R."/>
            <person name="Rashid M.M."/>
            <person name="Khan S.A."/>
            <person name="Rahman M.S."/>
            <person name="Alam M."/>
        </authorList>
    </citation>
    <scope>NUCLEOTIDE SEQUENCE [LARGE SCALE GENOMIC DNA]</scope>
    <source>
        <strain evidence="2">cv. CVL-1</strain>
        <tissue evidence="1">Whole seedling</tissue>
    </source>
</reference>
<protein>
    <submittedName>
        <fullName evidence="1">Uncharacterized protein</fullName>
    </submittedName>
</protein>
<name>A0A1R3GG14_COCAP</name>
<dbReference type="EMBL" id="AWWV01014431">
    <property type="protein sequence ID" value="OMO57038.1"/>
    <property type="molecule type" value="Genomic_DNA"/>
</dbReference>
<keyword evidence="2" id="KW-1185">Reference proteome</keyword>